<dbReference type="PANTHER" id="PTHR31736:SF9">
    <property type="entry name" value="ENDO-XYLOGALACTURONAN HYDROLASE A-RELATED"/>
    <property type="match status" value="1"/>
</dbReference>
<reference evidence="7" key="1">
    <citation type="journal article" date="2015" name="Genome Announc.">
        <title>Draft genome sequence of Talaromyces cellulolyticus strain Y-94, a source of lignocellulosic biomass-degrading enzymes.</title>
        <authorList>
            <person name="Fujii T."/>
            <person name="Koike H."/>
            <person name="Sawayama S."/>
            <person name="Yano S."/>
            <person name="Inoue H."/>
        </authorList>
    </citation>
    <scope>NUCLEOTIDE SEQUENCE [LARGE SCALE GENOMIC DNA]</scope>
    <source>
        <strain evidence="7">Y-94</strain>
    </source>
</reference>
<dbReference type="GO" id="GO:0000272">
    <property type="term" value="P:polysaccharide catabolic process"/>
    <property type="evidence" value="ECO:0007669"/>
    <property type="project" value="UniProtKB-KW"/>
</dbReference>
<sequence>MVSNSSLWADVAHQINLATHSSPDDPESLSDLTVCNIDILDHQEPQMNYQGCTAINPGDDNTVRDILIEDIRVENSRLGQLVNMRVMCNDKYNTAPGHLILNMPIRDMIYNGDHSNPSLILG</sequence>
<protein>
    <submittedName>
        <fullName evidence="6">Uncharacterized protein</fullName>
    </submittedName>
</protein>
<evidence type="ECO:0000256" key="3">
    <source>
        <dbReference type="ARBA" id="ARBA00022737"/>
    </source>
</evidence>
<dbReference type="GO" id="GO:0005576">
    <property type="term" value="C:extracellular region"/>
    <property type="evidence" value="ECO:0007669"/>
    <property type="project" value="UniProtKB-SubCell"/>
</dbReference>
<dbReference type="AlphaFoldDB" id="A0A698XNA0"/>
<evidence type="ECO:0000256" key="2">
    <source>
        <dbReference type="ARBA" id="ARBA00022525"/>
    </source>
</evidence>
<keyword evidence="5" id="KW-0624">Polysaccharide degradation</keyword>
<dbReference type="EMBL" id="DF933809">
    <property type="protein sequence ID" value="GAM33749.1"/>
    <property type="molecule type" value="Genomic_DNA"/>
</dbReference>
<dbReference type="Gene3D" id="2.160.20.10">
    <property type="entry name" value="Single-stranded right-handed beta-helix, Pectin lyase-like"/>
    <property type="match status" value="1"/>
</dbReference>
<evidence type="ECO:0000313" key="7">
    <source>
        <dbReference type="Proteomes" id="UP000053095"/>
    </source>
</evidence>
<evidence type="ECO:0000313" key="6">
    <source>
        <dbReference type="EMBL" id="GAM33749.1"/>
    </source>
</evidence>
<name>A0A698XNA0_TALPI</name>
<dbReference type="SUPFAM" id="SSF51126">
    <property type="entry name" value="Pectin lyase-like"/>
    <property type="match status" value="1"/>
</dbReference>
<keyword evidence="7" id="KW-1185">Reference proteome</keyword>
<keyword evidence="2" id="KW-0964">Secreted</keyword>
<keyword evidence="4" id="KW-0119">Carbohydrate metabolism</keyword>
<dbReference type="Proteomes" id="UP000053095">
    <property type="component" value="Unassembled WGS sequence"/>
</dbReference>
<comment type="subcellular location">
    <subcellularLocation>
        <location evidence="1">Secreted</location>
    </subcellularLocation>
</comment>
<keyword evidence="3" id="KW-0677">Repeat</keyword>
<evidence type="ECO:0000256" key="5">
    <source>
        <dbReference type="ARBA" id="ARBA00023326"/>
    </source>
</evidence>
<dbReference type="PANTHER" id="PTHR31736">
    <property type="match status" value="1"/>
</dbReference>
<accession>A0A698XNA0</accession>
<proteinExistence type="predicted"/>
<dbReference type="InterPro" id="IPR011050">
    <property type="entry name" value="Pectin_lyase_fold/virulence"/>
</dbReference>
<organism evidence="6 7">
    <name type="scientific">Talaromyces pinophilus</name>
    <name type="common">Penicillium pinophilum</name>
    <dbReference type="NCBI Taxonomy" id="128442"/>
    <lineage>
        <taxon>Eukaryota</taxon>
        <taxon>Fungi</taxon>
        <taxon>Dikarya</taxon>
        <taxon>Ascomycota</taxon>
        <taxon>Pezizomycotina</taxon>
        <taxon>Eurotiomycetes</taxon>
        <taxon>Eurotiomycetidae</taxon>
        <taxon>Eurotiales</taxon>
        <taxon>Trichocomaceae</taxon>
        <taxon>Talaromyces</taxon>
        <taxon>Talaromyces sect. Talaromyces</taxon>
    </lineage>
</organism>
<evidence type="ECO:0000256" key="1">
    <source>
        <dbReference type="ARBA" id="ARBA00004613"/>
    </source>
</evidence>
<dbReference type="InterPro" id="IPR012334">
    <property type="entry name" value="Pectin_lyas_fold"/>
</dbReference>
<gene>
    <name evidence="6" type="ORF">TCE0_013f00877</name>
</gene>
<evidence type="ECO:0000256" key="4">
    <source>
        <dbReference type="ARBA" id="ARBA00023277"/>
    </source>
</evidence>